<protein>
    <submittedName>
        <fullName evidence="1">Uncharacterized protein</fullName>
    </submittedName>
</protein>
<gene>
    <name evidence="1" type="ORF">HMPREF1555_01466</name>
</gene>
<dbReference type="AlphaFoldDB" id="A0A0E2LPQ1"/>
<organism evidence="1 2">
    <name type="scientific">Porphyromonas gingivalis F0570</name>
    <dbReference type="NCBI Taxonomy" id="1227271"/>
    <lineage>
        <taxon>Bacteria</taxon>
        <taxon>Pseudomonadati</taxon>
        <taxon>Bacteroidota</taxon>
        <taxon>Bacteroidia</taxon>
        <taxon>Bacteroidales</taxon>
        <taxon>Porphyromonadaceae</taxon>
        <taxon>Porphyromonas</taxon>
    </lineage>
</organism>
<dbReference type="EMBL" id="AWUW01000106">
    <property type="protein sequence ID" value="ERJ65326.1"/>
    <property type="molecule type" value="Genomic_DNA"/>
</dbReference>
<name>A0A0E2LPQ1_PORGN</name>
<reference evidence="1 2" key="1">
    <citation type="submission" date="2013-06" db="EMBL/GenBank/DDBJ databases">
        <authorList>
            <person name="Weinstock G."/>
            <person name="Sodergren E."/>
            <person name="Lobos E.A."/>
            <person name="Fulton L."/>
            <person name="Fulton R."/>
            <person name="Courtney L."/>
            <person name="Fronick C."/>
            <person name="O'Laughlin M."/>
            <person name="Godfrey J."/>
            <person name="Wilson R.M."/>
            <person name="Miner T."/>
            <person name="Farmer C."/>
            <person name="Delehaunty K."/>
            <person name="Cordes M."/>
            <person name="Minx P."/>
            <person name="Tomlinson C."/>
            <person name="Chen J."/>
            <person name="Wollam A."/>
            <person name="Pepin K.H."/>
            <person name="Bhonagiri V."/>
            <person name="Zhang X."/>
            <person name="Warren W."/>
            <person name="Mitreva M."/>
            <person name="Mardis E.R."/>
            <person name="Wilson R.K."/>
        </authorList>
    </citation>
    <scope>NUCLEOTIDE SEQUENCE [LARGE SCALE GENOMIC DNA]</scope>
    <source>
        <strain evidence="1 2">F0570</strain>
    </source>
</reference>
<dbReference type="Proteomes" id="UP000016630">
    <property type="component" value="Unassembled WGS sequence"/>
</dbReference>
<comment type="caution">
    <text evidence="1">The sequence shown here is derived from an EMBL/GenBank/DDBJ whole genome shotgun (WGS) entry which is preliminary data.</text>
</comment>
<evidence type="ECO:0000313" key="1">
    <source>
        <dbReference type="EMBL" id="ERJ65326.1"/>
    </source>
</evidence>
<sequence>MAGKYSKNHQPWGIEFRIANLLHFGRLRDYLFPKEFSLSGKKNRIISVRLFGRYGIITTFAPG</sequence>
<accession>A0A0E2LPQ1</accession>
<dbReference type="HOGENOM" id="CLU_2882072_0_0_10"/>
<proteinExistence type="predicted"/>
<evidence type="ECO:0000313" key="2">
    <source>
        <dbReference type="Proteomes" id="UP000016630"/>
    </source>
</evidence>